<dbReference type="AlphaFoldDB" id="A0A0L6U7K8"/>
<dbReference type="Proteomes" id="UP000037035">
    <property type="component" value="Unassembled WGS sequence"/>
</dbReference>
<keyword evidence="2" id="KW-1185">Reference proteome</keyword>
<proteinExistence type="predicted"/>
<dbReference type="VEuPathDB" id="FungiDB:VP01_90g3"/>
<gene>
    <name evidence="1" type="ORF">VP01_90g3</name>
</gene>
<evidence type="ECO:0000313" key="1">
    <source>
        <dbReference type="EMBL" id="KNZ44498.1"/>
    </source>
</evidence>
<accession>A0A0L6U7K8</accession>
<organism evidence="1 2">
    <name type="scientific">Puccinia sorghi</name>
    <dbReference type="NCBI Taxonomy" id="27349"/>
    <lineage>
        <taxon>Eukaryota</taxon>
        <taxon>Fungi</taxon>
        <taxon>Dikarya</taxon>
        <taxon>Basidiomycota</taxon>
        <taxon>Pucciniomycotina</taxon>
        <taxon>Pucciniomycetes</taxon>
        <taxon>Pucciniales</taxon>
        <taxon>Pucciniaceae</taxon>
        <taxon>Puccinia</taxon>
    </lineage>
</organism>
<comment type="caution">
    <text evidence="1">The sequence shown here is derived from an EMBL/GenBank/DDBJ whole genome shotgun (WGS) entry which is preliminary data.</text>
</comment>
<name>A0A0L6U7K8_9BASI</name>
<dbReference type="EMBL" id="LAVV01014716">
    <property type="protein sequence ID" value="KNZ44498.1"/>
    <property type="molecule type" value="Genomic_DNA"/>
</dbReference>
<protein>
    <submittedName>
        <fullName evidence="1">Uncharacterized protein</fullName>
    </submittedName>
</protein>
<evidence type="ECO:0000313" key="2">
    <source>
        <dbReference type="Proteomes" id="UP000037035"/>
    </source>
</evidence>
<sequence length="370" mass="43441">MIWIIRVDFFIYRIEMRCCGVFIGKGAAAGLSSSFCLRCDAHRRLMHVKLNKKWRKYRQAGDGGREANFRQSLGGFGAVGIGEGSFWRVLRRKIWIWLHSQEGVAGSGNKWRQVAGVRGEEWICDWEHRNFWELSIFHLQRQSADIKNRESFKSLIEEYSESLSRLKVEMSSERECLLSDETKEYTIKTRGKLSVHHLHCFYCHNLGPSSSFLIKFLSAMCMKLGGSNGYAKYYHCAKSPLMATIREGSRRQSLKLGFAYGEFIESTTTFKELEKALIWGFQSDILKFQCRRREFTWCTNVCWGKKLRIHLKATMVHLLYSRVLQFILHPYDIMLNYCRCVTFSGCSKFYYNTIEILLQYNFIQLELYYN</sequence>
<reference evidence="1 2" key="1">
    <citation type="submission" date="2015-08" db="EMBL/GenBank/DDBJ databases">
        <title>Next Generation Sequencing and Analysis of the Genome of Puccinia sorghi L Schw, the Causal Agent of Maize Common Rust.</title>
        <authorList>
            <person name="Rochi L."/>
            <person name="Burguener G."/>
            <person name="Darino M."/>
            <person name="Turjanski A."/>
            <person name="Kreff E."/>
            <person name="Dieguez M.J."/>
            <person name="Sacco F."/>
        </authorList>
    </citation>
    <scope>NUCLEOTIDE SEQUENCE [LARGE SCALE GENOMIC DNA]</scope>
    <source>
        <strain evidence="1 2">RO10H11247</strain>
    </source>
</reference>